<feature type="compositionally biased region" description="Low complexity" evidence="7">
    <location>
        <begin position="122"/>
        <end position="134"/>
    </location>
</feature>
<evidence type="ECO:0000259" key="8">
    <source>
        <dbReference type="PROSITE" id="PS50048"/>
    </source>
</evidence>
<evidence type="ECO:0000256" key="5">
    <source>
        <dbReference type="ARBA" id="ARBA00023242"/>
    </source>
</evidence>
<gene>
    <name evidence="10" type="ORF">MAPG_10615</name>
</gene>
<dbReference type="InterPro" id="IPR001138">
    <property type="entry name" value="Zn2Cys6_DnaBD"/>
</dbReference>
<protein>
    <recommendedName>
        <fullName evidence="11">C2H2-type domain-containing protein</fullName>
    </recommendedName>
</protein>
<dbReference type="Pfam" id="PF00172">
    <property type="entry name" value="Zn_clus"/>
    <property type="match status" value="1"/>
</dbReference>
<evidence type="ECO:0000256" key="7">
    <source>
        <dbReference type="SAM" id="MobiDB-lite"/>
    </source>
</evidence>
<dbReference type="OrthoDB" id="3945418at2759"/>
<dbReference type="SMART" id="SM00355">
    <property type="entry name" value="ZnF_C2H2"/>
    <property type="match status" value="2"/>
</dbReference>
<sequence length="509" mass="53265">MLLAGPSESGHECPTCGKTYQRSSHLRRHEMTHGGDTGFHCPFCHKVFARRDVCRKHSLQCPSKGTQADPPLAKRGQKPRACDGCFRSRLACDNDHPCSRCRTRGVECSYARLLSSPRADLAGSGSNSNSMAASTRMASTTPPHQLPSPDTAGGSSAPSPEDDEEMQGVMTATAPATAAPAAASVARDSEKDGEEKMAAASFLLSLTNPKAESMVRALINEPRCSREDEELLMMPMATTSEMICGGGGGGSMTDADADADDDALDLFLPSSSGQPGILGDLAANGGGLFANSGFFPWSLGPQSMDLDDFYVMKPDDPALAAAVPSADNDSLSNNPTAAPPLLPPDAAAAVAMAAVVDALQETHDWLARSGQVYDDGGVPFSRERLAATQALAWPNVRAFVSSYFRNTHQDFPLLHRASFAVGAAAPELLLAVVLCGSLYSPPTDGALSCRGLFHLAEELAFRRLAAALAAAEKEADSAAAAAAAGDGITKKKGMETTTRLHETLQAALI</sequence>
<evidence type="ECO:0000256" key="4">
    <source>
        <dbReference type="ARBA" id="ARBA00023163"/>
    </source>
</evidence>
<evidence type="ECO:0000256" key="3">
    <source>
        <dbReference type="ARBA" id="ARBA00023015"/>
    </source>
</evidence>
<dbReference type="CDD" id="cd00065">
    <property type="entry name" value="FYVE_like_SF"/>
    <property type="match status" value="1"/>
</dbReference>
<feature type="region of interest" description="Disordered" evidence="7">
    <location>
        <begin position="174"/>
        <end position="193"/>
    </location>
</feature>
<keyword evidence="6" id="KW-0863">Zinc-finger</keyword>
<dbReference type="PANTHER" id="PTHR47660:SF2">
    <property type="entry name" value="TRANSCRIPTION FACTOR WITH C2H2 AND ZN(2)-CYS(6) DNA BINDING DOMAIN (EUROFUNG)"/>
    <property type="match status" value="1"/>
</dbReference>
<name>A0A0H2UEF1_MAGP6</name>
<dbReference type="PROSITE" id="PS50048">
    <property type="entry name" value="ZN2_CY6_FUNGAL_2"/>
    <property type="match status" value="1"/>
</dbReference>
<dbReference type="Gene3D" id="3.30.160.60">
    <property type="entry name" value="Classic Zinc Finger"/>
    <property type="match status" value="1"/>
</dbReference>
<dbReference type="PROSITE" id="PS00028">
    <property type="entry name" value="ZINC_FINGER_C2H2_1"/>
    <property type="match status" value="1"/>
</dbReference>
<dbReference type="AlphaFoldDB" id="A0A0H2UEF1"/>
<dbReference type="InterPro" id="IPR036864">
    <property type="entry name" value="Zn2-C6_fun-type_DNA-bd_sf"/>
</dbReference>
<dbReference type="GO" id="GO:0008270">
    <property type="term" value="F:zinc ion binding"/>
    <property type="evidence" value="ECO:0007669"/>
    <property type="project" value="UniProtKB-KW"/>
</dbReference>
<reference evidence="10" key="1">
    <citation type="submission" date="2010-05" db="EMBL/GenBank/DDBJ databases">
        <title>The Genome Sequence of Magnaporthe poae strain ATCC 64411.</title>
        <authorList>
            <consortium name="The Broad Institute Genome Sequencing Platform"/>
            <consortium name="Broad Institute Genome Sequencing Center for Infectious Disease"/>
            <person name="Ma L.-J."/>
            <person name="Dead R."/>
            <person name="Young S."/>
            <person name="Zeng Q."/>
            <person name="Koehrsen M."/>
            <person name="Alvarado L."/>
            <person name="Berlin A."/>
            <person name="Chapman S.B."/>
            <person name="Chen Z."/>
            <person name="Freedman E."/>
            <person name="Gellesch M."/>
            <person name="Goldberg J."/>
            <person name="Griggs A."/>
            <person name="Gujja S."/>
            <person name="Heilman E.R."/>
            <person name="Heiman D."/>
            <person name="Hepburn T."/>
            <person name="Howarth C."/>
            <person name="Jen D."/>
            <person name="Larson L."/>
            <person name="Mehta T."/>
            <person name="Neiman D."/>
            <person name="Pearson M."/>
            <person name="Roberts A."/>
            <person name="Saif S."/>
            <person name="Shea T."/>
            <person name="Shenoy N."/>
            <person name="Sisk P."/>
            <person name="Stolte C."/>
            <person name="Sykes S."/>
            <person name="Walk T."/>
            <person name="White J."/>
            <person name="Yandava C."/>
            <person name="Haas B."/>
            <person name="Nusbaum C."/>
            <person name="Birren B."/>
        </authorList>
    </citation>
    <scope>NUCLEOTIDE SEQUENCE</scope>
    <source>
        <strain evidence="10">ATCC 64411</strain>
    </source>
</reference>
<evidence type="ECO:0000259" key="9">
    <source>
        <dbReference type="PROSITE" id="PS50157"/>
    </source>
</evidence>
<feature type="non-terminal residue" evidence="10">
    <location>
        <position position="509"/>
    </location>
</feature>
<proteinExistence type="predicted"/>
<dbReference type="SUPFAM" id="SSF57667">
    <property type="entry name" value="beta-beta-alpha zinc fingers"/>
    <property type="match status" value="1"/>
</dbReference>
<evidence type="ECO:0008006" key="11">
    <source>
        <dbReference type="Google" id="ProtNLM"/>
    </source>
</evidence>
<feature type="compositionally biased region" description="Low complexity" evidence="7">
    <location>
        <begin position="174"/>
        <end position="183"/>
    </location>
</feature>
<feature type="region of interest" description="Disordered" evidence="7">
    <location>
        <begin position="119"/>
        <end position="168"/>
    </location>
</feature>
<evidence type="ECO:0000256" key="6">
    <source>
        <dbReference type="PROSITE-ProRule" id="PRU00042"/>
    </source>
</evidence>
<dbReference type="SMART" id="SM00066">
    <property type="entry name" value="GAL4"/>
    <property type="match status" value="1"/>
</dbReference>
<evidence type="ECO:0000313" key="10">
    <source>
        <dbReference type="EMBL" id="KLU90764.1"/>
    </source>
</evidence>
<reference evidence="10" key="2">
    <citation type="submission" date="2011-03" db="EMBL/GenBank/DDBJ databases">
        <title>Annotation of Magnaporthe poae ATCC 64411.</title>
        <authorList>
            <person name="Ma L.-J."/>
            <person name="Dead R."/>
            <person name="Young S.K."/>
            <person name="Zeng Q."/>
            <person name="Gargeya S."/>
            <person name="Fitzgerald M."/>
            <person name="Haas B."/>
            <person name="Abouelleil A."/>
            <person name="Alvarado L."/>
            <person name="Arachchi H.M."/>
            <person name="Berlin A."/>
            <person name="Brown A."/>
            <person name="Chapman S.B."/>
            <person name="Chen Z."/>
            <person name="Dunbar C."/>
            <person name="Freedman E."/>
            <person name="Gearin G."/>
            <person name="Gellesch M."/>
            <person name="Goldberg J."/>
            <person name="Griggs A."/>
            <person name="Gujja S."/>
            <person name="Heiman D."/>
            <person name="Howarth C."/>
            <person name="Larson L."/>
            <person name="Lui A."/>
            <person name="MacDonald P.J.P."/>
            <person name="Mehta T."/>
            <person name="Montmayeur A."/>
            <person name="Murphy C."/>
            <person name="Neiman D."/>
            <person name="Pearson M."/>
            <person name="Priest M."/>
            <person name="Roberts A."/>
            <person name="Saif S."/>
            <person name="Shea T."/>
            <person name="Shenoy N."/>
            <person name="Sisk P."/>
            <person name="Stolte C."/>
            <person name="Sykes S."/>
            <person name="Yandava C."/>
            <person name="Wortman J."/>
            <person name="Nusbaum C."/>
            <person name="Birren B."/>
        </authorList>
    </citation>
    <scope>NUCLEOTIDE SEQUENCE</scope>
    <source>
        <strain evidence="10">ATCC 64411</strain>
    </source>
</reference>
<keyword evidence="3" id="KW-0805">Transcription regulation</keyword>
<keyword evidence="1" id="KW-0479">Metal-binding</keyword>
<dbReference type="EMBL" id="GL876975">
    <property type="protein sequence ID" value="KLU90764.1"/>
    <property type="molecule type" value="Genomic_DNA"/>
</dbReference>
<feature type="domain" description="Zn(2)-C6 fungal-type" evidence="8">
    <location>
        <begin position="81"/>
        <end position="110"/>
    </location>
</feature>
<accession>A0A0H2UEF1</accession>
<dbReference type="InterPro" id="IPR013087">
    <property type="entry name" value="Znf_C2H2_type"/>
</dbReference>
<evidence type="ECO:0000256" key="1">
    <source>
        <dbReference type="ARBA" id="ARBA00022723"/>
    </source>
</evidence>
<dbReference type="InterPro" id="IPR036236">
    <property type="entry name" value="Znf_C2H2_sf"/>
</dbReference>
<dbReference type="PANTHER" id="PTHR47660">
    <property type="entry name" value="TRANSCRIPTION FACTOR WITH C2H2 AND ZN(2)-CYS(6) DNA BINDING DOMAIN (EUROFUNG)-RELATED-RELATED"/>
    <property type="match status" value="1"/>
</dbReference>
<dbReference type="InterPro" id="IPR007219">
    <property type="entry name" value="XnlR_reg_dom"/>
</dbReference>
<keyword evidence="4" id="KW-0804">Transcription</keyword>
<dbReference type="GO" id="GO:0006351">
    <property type="term" value="P:DNA-templated transcription"/>
    <property type="evidence" value="ECO:0007669"/>
    <property type="project" value="InterPro"/>
</dbReference>
<dbReference type="CDD" id="cd00067">
    <property type="entry name" value="GAL4"/>
    <property type="match status" value="1"/>
</dbReference>
<dbReference type="Pfam" id="PF04082">
    <property type="entry name" value="Fungal_trans"/>
    <property type="match status" value="1"/>
</dbReference>
<dbReference type="PROSITE" id="PS50157">
    <property type="entry name" value="ZINC_FINGER_C2H2_2"/>
    <property type="match status" value="1"/>
</dbReference>
<evidence type="ECO:0000256" key="2">
    <source>
        <dbReference type="ARBA" id="ARBA00022833"/>
    </source>
</evidence>
<dbReference type="SUPFAM" id="SSF57701">
    <property type="entry name" value="Zn2/Cys6 DNA-binding domain"/>
    <property type="match status" value="1"/>
</dbReference>
<dbReference type="CDD" id="cd12148">
    <property type="entry name" value="fungal_TF_MHR"/>
    <property type="match status" value="1"/>
</dbReference>
<dbReference type="VEuPathDB" id="FungiDB:MAPG_10615"/>
<feature type="domain" description="C2H2-type" evidence="9">
    <location>
        <begin position="11"/>
        <end position="38"/>
    </location>
</feature>
<dbReference type="Gene3D" id="4.10.240.10">
    <property type="entry name" value="Zn(2)-C6 fungal-type DNA-binding domain"/>
    <property type="match status" value="1"/>
</dbReference>
<organism evidence="10">
    <name type="scientific">Magnaporthiopsis poae (strain ATCC 64411 / 73-15)</name>
    <name type="common">Kentucky bluegrass fungus</name>
    <name type="synonym">Magnaporthe poae</name>
    <dbReference type="NCBI Taxonomy" id="644358"/>
    <lineage>
        <taxon>Eukaryota</taxon>
        <taxon>Fungi</taxon>
        <taxon>Dikarya</taxon>
        <taxon>Ascomycota</taxon>
        <taxon>Pezizomycotina</taxon>
        <taxon>Sordariomycetes</taxon>
        <taxon>Sordariomycetidae</taxon>
        <taxon>Magnaporthales</taxon>
        <taxon>Magnaporthaceae</taxon>
        <taxon>Magnaporthiopsis</taxon>
    </lineage>
</organism>
<keyword evidence="2" id="KW-0862">Zinc</keyword>
<dbReference type="GO" id="GO:0000981">
    <property type="term" value="F:DNA-binding transcription factor activity, RNA polymerase II-specific"/>
    <property type="evidence" value="ECO:0007669"/>
    <property type="project" value="InterPro"/>
</dbReference>
<dbReference type="GO" id="GO:0003677">
    <property type="term" value="F:DNA binding"/>
    <property type="evidence" value="ECO:0007669"/>
    <property type="project" value="InterPro"/>
</dbReference>
<keyword evidence="5" id="KW-0539">Nucleus</keyword>